<feature type="region of interest" description="Disordered" evidence="6">
    <location>
        <begin position="831"/>
        <end position="910"/>
    </location>
</feature>
<dbReference type="EMBL" id="CM018040">
    <property type="protein sequence ID" value="KAA8535828.1"/>
    <property type="molecule type" value="Genomic_DNA"/>
</dbReference>
<gene>
    <name evidence="8" type="ORF">F0562_030852</name>
</gene>
<sequence length="1046" mass="117127">MRAGACTLQQTLTTEAASVLKHSLSLARRRGHAQVTPLHVAATLLSSRASLLRRACLKSQPHQTSHPLQCRALELCFNVALNRLPTTPGPLLHGQPTLSNALIAALKRAQAHQRRGCIEQQQQQPLLAIKVELDQLILSILDDPSVSRVMREAGFSSTAVKNNLEDSSASSVFQCYSSSGGVYSSPCSPSPTETPREVINPTNFWHTHFLTYNSEPSPLIFSPQKKLSSNQTITDSASVKEDIKLVLEVLLRKKRSNTVIVGDSVSTTEGLVAELMGRVDRKEVPEELKSAHFIRFQFTSVPLRFMKREEVELNLSDLKRKVDSLASGGGVIIYTGDLKWTIDAAVDDRDQGGSSNGEAYCYSPVDHLVAEIGRLLSDYSSSSTKVWLMATANYQTYMKCQMREPPLEIQWGLQAISVPSGGLGLSLHGTSVHDSRITLSQNPSQILEAKPFSSKEEQDKLTCCAECTSNYEKEAKLFKSGQLKPPSLYLSSCNTKDLDKGSTQLPYWLQSHSTEARQKDDMVELRRKWNRLCQSHHQGRHTQNQLNSSLFNNQSLIGKTYSSYPWWPNQSGIFPDSRSISFADSTLKPNHNNSSLPRFRRQQSCHIEFSFSNGKHEHQPTEPNLDSLKNTEGKEVKITLALGNSLFSDTGKLAEKKSERAFQHGELCMLLKENVPWQSEIIPSIVEALMESKSIKKEKWLLIEGNDSIGKRRLARAIAESVFGSADMLFYMNMRTRDSRMSPCSESLERALRNHERLVVLVEDVDFADTQFKKFLANGFETGTFGEIRKKEGISDQTIFILTNSDSEMYEDDKKIQNSVIQLKLQVNENIPNMSTPNCDHKRKAEWDLSNKAKSPRIDDKDDSSDENGNIKKEFTRQLSSSTLDLNIRADEDDESGGKPGEYSPISSDLTLETSNDLQNPLGFLELIKNRFIFNRYLDRDSQMREMILSGIRGCFEEVYGREKMGCCTVEEMVLEEVCVGAGCFVNSLFENWLEDVLQRSLQTVKIGGKENMSVRLCFGGKGESGLGDGFMGSNLPRKIQLSFID</sequence>
<organism evidence="8 9">
    <name type="scientific">Nyssa sinensis</name>
    <dbReference type="NCBI Taxonomy" id="561372"/>
    <lineage>
        <taxon>Eukaryota</taxon>
        <taxon>Viridiplantae</taxon>
        <taxon>Streptophyta</taxon>
        <taxon>Embryophyta</taxon>
        <taxon>Tracheophyta</taxon>
        <taxon>Spermatophyta</taxon>
        <taxon>Magnoliopsida</taxon>
        <taxon>eudicotyledons</taxon>
        <taxon>Gunneridae</taxon>
        <taxon>Pentapetalae</taxon>
        <taxon>asterids</taxon>
        <taxon>Cornales</taxon>
        <taxon>Nyssaceae</taxon>
        <taxon>Nyssa</taxon>
    </lineage>
</organism>
<evidence type="ECO:0000256" key="5">
    <source>
        <dbReference type="PROSITE-ProRule" id="PRU01251"/>
    </source>
</evidence>
<dbReference type="Proteomes" id="UP000325577">
    <property type="component" value="Linkage Group LG17"/>
</dbReference>
<dbReference type="Gene3D" id="1.10.1780.10">
    <property type="entry name" value="Clp, N-terminal domain"/>
    <property type="match status" value="1"/>
</dbReference>
<keyword evidence="3" id="KW-0805">Transcription regulation</keyword>
<keyword evidence="9" id="KW-1185">Reference proteome</keyword>
<dbReference type="InterPro" id="IPR058680">
    <property type="entry name" value="NBD_SMAX1-like"/>
</dbReference>
<comment type="similarity">
    <text evidence="1">Belongs to the ClpA/ClpB family.</text>
</comment>
<dbReference type="SUPFAM" id="SSF52540">
    <property type="entry name" value="P-loop containing nucleoside triphosphate hydrolases"/>
    <property type="match status" value="1"/>
</dbReference>
<dbReference type="Gene3D" id="3.40.50.300">
    <property type="entry name" value="P-loop containing nucleotide triphosphate hydrolases"/>
    <property type="match status" value="2"/>
</dbReference>
<reference evidence="8 9" key="1">
    <citation type="submission" date="2019-09" db="EMBL/GenBank/DDBJ databases">
        <title>A chromosome-level genome assembly of the Chinese tupelo Nyssa sinensis.</title>
        <authorList>
            <person name="Yang X."/>
            <person name="Kang M."/>
            <person name="Yang Y."/>
            <person name="Xiong H."/>
            <person name="Wang M."/>
            <person name="Zhang Z."/>
            <person name="Wang Z."/>
            <person name="Wu H."/>
            <person name="Ma T."/>
            <person name="Liu J."/>
            <person name="Xi Z."/>
        </authorList>
    </citation>
    <scope>NUCLEOTIDE SEQUENCE [LARGE SCALE GENOMIC DNA]</scope>
    <source>
        <strain evidence="8">J267</strain>
        <tissue evidence="8">Leaf</tissue>
    </source>
</reference>
<dbReference type="InterPro" id="IPR027417">
    <property type="entry name" value="P-loop_NTPase"/>
</dbReference>
<evidence type="ECO:0000259" key="7">
    <source>
        <dbReference type="PROSITE" id="PS51903"/>
    </source>
</evidence>
<evidence type="ECO:0000256" key="3">
    <source>
        <dbReference type="ARBA" id="ARBA00023015"/>
    </source>
</evidence>
<evidence type="ECO:0000256" key="2">
    <source>
        <dbReference type="ARBA" id="ARBA00022737"/>
    </source>
</evidence>
<protein>
    <recommendedName>
        <fullName evidence="7">Clp R domain-containing protein</fullName>
    </recommendedName>
</protein>
<dbReference type="PANTHER" id="PTHR43572:SF3">
    <property type="entry name" value="PROTEIN SMAX1-LIKE 5"/>
    <property type="match status" value="1"/>
</dbReference>
<feature type="compositionally biased region" description="Basic and acidic residues" evidence="6">
    <location>
        <begin position="839"/>
        <end position="860"/>
    </location>
</feature>
<name>A0A5J5AZW1_9ASTE</name>
<evidence type="ECO:0000256" key="6">
    <source>
        <dbReference type="SAM" id="MobiDB-lite"/>
    </source>
</evidence>
<dbReference type="InterPro" id="IPR051650">
    <property type="entry name" value="SL_signaling_regulator"/>
</dbReference>
<dbReference type="InterPro" id="IPR036628">
    <property type="entry name" value="Clp_N_dom_sf"/>
</dbReference>
<evidence type="ECO:0000313" key="8">
    <source>
        <dbReference type="EMBL" id="KAA8535828.1"/>
    </source>
</evidence>
<dbReference type="PROSITE" id="PS51903">
    <property type="entry name" value="CLP_R"/>
    <property type="match status" value="1"/>
</dbReference>
<dbReference type="PANTHER" id="PTHR43572">
    <property type="entry name" value="CHAPERONE PROTEIN CLPD, CHLOROPLASTIC"/>
    <property type="match status" value="1"/>
</dbReference>
<dbReference type="SUPFAM" id="SSF81923">
    <property type="entry name" value="Double Clp-N motif"/>
    <property type="match status" value="1"/>
</dbReference>
<keyword evidence="4" id="KW-0804">Transcription</keyword>
<feature type="domain" description="Clp R" evidence="7">
    <location>
        <begin position="8"/>
        <end position="171"/>
    </location>
</feature>
<accession>A0A5J5AZW1</accession>
<dbReference type="OrthoDB" id="1872342at2759"/>
<proteinExistence type="inferred from homology"/>
<dbReference type="FunFam" id="1.10.1780.10:FF:000005">
    <property type="entry name" value="protein SUPPRESSOR OF MAX2 1"/>
    <property type="match status" value="1"/>
</dbReference>
<evidence type="ECO:0000256" key="4">
    <source>
        <dbReference type="ARBA" id="ARBA00023163"/>
    </source>
</evidence>
<evidence type="ECO:0000313" key="9">
    <source>
        <dbReference type="Proteomes" id="UP000325577"/>
    </source>
</evidence>
<evidence type="ECO:0000256" key="1">
    <source>
        <dbReference type="ARBA" id="ARBA00008675"/>
    </source>
</evidence>
<dbReference type="AlphaFoldDB" id="A0A5J5AZW1"/>
<dbReference type="InterPro" id="IPR004176">
    <property type="entry name" value="Clp_R_N"/>
</dbReference>
<dbReference type="Pfam" id="PF23569">
    <property type="entry name" value="NBD_SMAX1"/>
    <property type="match status" value="1"/>
</dbReference>
<dbReference type="Pfam" id="PF02861">
    <property type="entry name" value="Clp_N"/>
    <property type="match status" value="1"/>
</dbReference>
<keyword evidence="2 5" id="KW-0677">Repeat</keyword>